<dbReference type="EMBL" id="BAABGQ010000006">
    <property type="protein sequence ID" value="GAA4502902.1"/>
    <property type="molecule type" value="Genomic_DNA"/>
</dbReference>
<feature type="binding site" evidence="17">
    <location>
        <position position="451"/>
    </location>
    <ligand>
        <name>AMP</name>
        <dbReference type="ChEBI" id="CHEBI:456215"/>
    </ligand>
</feature>
<feature type="binding site" evidence="18">
    <location>
        <begin position="128"/>
        <end position="134"/>
    </location>
    <ligand>
        <name>(6S)-NADPHX</name>
        <dbReference type="ChEBI" id="CHEBI:64076"/>
    </ligand>
</feature>
<evidence type="ECO:0000256" key="6">
    <source>
        <dbReference type="ARBA" id="ARBA00022741"/>
    </source>
</evidence>
<comment type="catalytic activity">
    <reaction evidence="1 18 19">
        <text>(6R)-NADHX = (6S)-NADHX</text>
        <dbReference type="Rhea" id="RHEA:32215"/>
        <dbReference type="ChEBI" id="CHEBI:64074"/>
        <dbReference type="ChEBI" id="CHEBI:64075"/>
        <dbReference type="EC" id="5.1.99.6"/>
    </reaction>
</comment>
<dbReference type="InterPro" id="IPR017953">
    <property type="entry name" value="Carbohydrate_kinase_pred_CS"/>
</dbReference>
<keyword evidence="7 17" id="KW-0067">ATP-binding</keyword>
<feature type="binding site" evidence="17">
    <location>
        <position position="452"/>
    </location>
    <ligand>
        <name>(6S)-NADPHX</name>
        <dbReference type="ChEBI" id="CHEBI:64076"/>
    </ligand>
</feature>
<evidence type="ECO:0000256" key="2">
    <source>
        <dbReference type="ARBA" id="ARBA00000909"/>
    </source>
</evidence>
<evidence type="ECO:0000256" key="18">
    <source>
        <dbReference type="HAMAP-Rule" id="MF_01966"/>
    </source>
</evidence>
<comment type="catalytic activity">
    <reaction evidence="2 18 19">
        <text>(6R)-NADPHX = (6S)-NADPHX</text>
        <dbReference type="Rhea" id="RHEA:32227"/>
        <dbReference type="ChEBI" id="CHEBI:64076"/>
        <dbReference type="ChEBI" id="CHEBI:64077"/>
        <dbReference type="EC" id="5.1.99.6"/>
    </reaction>
</comment>
<keyword evidence="23" id="KW-1185">Reference proteome</keyword>
<dbReference type="InterPro" id="IPR004443">
    <property type="entry name" value="YjeF_N_dom"/>
</dbReference>
<comment type="function">
    <text evidence="14 19">Bifunctional enzyme that catalyzes the epimerization of the S- and R-forms of NAD(P)HX and the dehydration of the S-form of NAD(P)HX at the expense of ADP, which is converted to AMP. This allows the repair of both epimers of NAD(P)HX, a damaged form of NAD(P)H that is a result of enzymatic or heat-dependent hydration.</text>
</comment>
<feature type="binding site" evidence="17">
    <location>
        <position position="273"/>
    </location>
    <ligand>
        <name>(6S)-NADPHX</name>
        <dbReference type="ChEBI" id="CHEBI:64076"/>
    </ligand>
</feature>
<keyword evidence="6 17" id="KW-0547">Nucleotide-binding</keyword>
<reference evidence="23" key="1">
    <citation type="journal article" date="2019" name="Int. J. Syst. Evol. Microbiol.">
        <title>The Global Catalogue of Microorganisms (GCM) 10K type strain sequencing project: providing services to taxonomists for standard genome sequencing and annotation.</title>
        <authorList>
            <consortium name="The Broad Institute Genomics Platform"/>
            <consortium name="The Broad Institute Genome Sequencing Center for Infectious Disease"/>
            <person name="Wu L."/>
            <person name="Ma J."/>
        </authorList>
    </citation>
    <scope>NUCLEOTIDE SEQUENCE [LARGE SCALE GENOMIC DNA]</scope>
    <source>
        <strain evidence="23">JCM 17841</strain>
    </source>
</reference>
<name>A0ABP8QHW6_9BACT</name>
<dbReference type="PIRSF" id="PIRSF017184">
    <property type="entry name" value="Nnr"/>
    <property type="match status" value="1"/>
</dbReference>
<dbReference type="PANTHER" id="PTHR12592">
    <property type="entry name" value="ATP-DEPENDENT (S)-NAD(P)H-HYDRATE DEHYDRATASE FAMILY MEMBER"/>
    <property type="match status" value="1"/>
</dbReference>
<dbReference type="SUPFAM" id="SSF53613">
    <property type="entry name" value="Ribokinase-like"/>
    <property type="match status" value="1"/>
</dbReference>
<dbReference type="PROSITE" id="PS01050">
    <property type="entry name" value="YJEF_C_2"/>
    <property type="match status" value="1"/>
</dbReference>
<comment type="subunit">
    <text evidence="17">Homotetramer.</text>
</comment>
<evidence type="ECO:0000256" key="9">
    <source>
        <dbReference type="ARBA" id="ARBA00022958"/>
    </source>
</evidence>
<dbReference type="RefSeq" id="WP_208129921.1">
    <property type="nucleotide sequence ID" value="NZ_BAABGQ010000006.1"/>
</dbReference>
<feature type="binding site" evidence="18">
    <location>
        <position position="160"/>
    </location>
    <ligand>
        <name>K(+)</name>
        <dbReference type="ChEBI" id="CHEBI:29103"/>
    </ligand>
</feature>
<keyword evidence="11 18" id="KW-0413">Isomerase</keyword>
<keyword evidence="13" id="KW-0511">Multifunctional enzyme</keyword>
<feature type="domain" description="YjeF C-terminal" evidence="20">
    <location>
        <begin position="238"/>
        <end position="512"/>
    </location>
</feature>
<evidence type="ECO:0000256" key="3">
    <source>
        <dbReference type="ARBA" id="ARBA00006001"/>
    </source>
</evidence>
<dbReference type="InterPro" id="IPR029056">
    <property type="entry name" value="Ribokinase-like"/>
</dbReference>
<dbReference type="PROSITE" id="PS51383">
    <property type="entry name" value="YJEF_C_3"/>
    <property type="match status" value="1"/>
</dbReference>
<keyword evidence="5 18" id="KW-0479">Metal-binding</keyword>
<feature type="binding site" evidence="18">
    <location>
        <position position="124"/>
    </location>
    <ligand>
        <name>K(+)</name>
        <dbReference type="ChEBI" id="CHEBI:29103"/>
    </ligand>
</feature>
<gene>
    <name evidence="17" type="primary">nnrD</name>
    <name evidence="18" type="synonym">nnrE</name>
    <name evidence="22" type="ORF">GCM10023172_26900</name>
</gene>
<sequence>MKLLSAAQIRALDQATIREQRTTSTALMERAAIALAGWLYQHYTPAEAGEILLLCGPGNNGGDGLALARLLYLAGYAVRLGLLPAAKYSDDYEYNHHVLPKVIAIQELSAEKLPDIQPGTLVVDALFGTGLSRPLDGVAAAVVRHLNGSHARVVAIDLPSGLLADAPQPDPQAPVVRASHTISFGLPKLAFLLPQNADYVGEWHVVDIGLSPDFIAQADTPWHLTRLPGTGGFDAALAARQPDVALPRRGKFAYKNTFGHALLLAGSRGKVGAAVLASGACLRGGVGLLTVAVPGCGYDIIQTTRPEAMCLPDTQADFISELPDLKPYQAVGIGPGLGQEEASRAVLEKLLREAKVPLVIDADALNLLGEHRELLALLPENTVLTPHIGEFTRLTEKARDDYHRLDLLRDFVQKHKCIVILKGAYTAVAAPDGQVYFNSTGNPGMGTGGSGDVLTGLVLALRADQRLDTVLAARLAVLAHGHAGDLAARETGEAGLVASDLVQHIGPALAVLVQ</sequence>
<dbReference type="PANTHER" id="PTHR12592:SF0">
    <property type="entry name" value="ATP-DEPENDENT (S)-NAD(P)H-HYDRATE DEHYDRATASE"/>
    <property type="match status" value="1"/>
</dbReference>
<keyword evidence="12 17" id="KW-0456">Lyase</keyword>
<evidence type="ECO:0000256" key="16">
    <source>
        <dbReference type="ARBA" id="ARBA00049209"/>
    </source>
</evidence>
<evidence type="ECO:0000256" key="8">
    <source>
        <dbReference type="ARBA" id="ARBA00022857"/>
    </source>
</evidence>
<dbReference type="EC" id="4.2.1.136" evidence="19"/>
<comment type="caution">
    <text evidence="22">The sequence shown here is derived from an EMBL/GenBank/DDBJ whole genome shotgun (WGS) entry which is preliminary data.</text>
</comment>
<dbReference type="InterPro" id="IPR000631">
    <property type="entry name" value="CARKD"/>
</dbReference>
<comment type="catalytic activity">
    <reaction evidence="15 17 19">
        <text>(6S)-NADHX + ADP = AMP + phosphate + NADH + H(+)</text>
        <dbReference type="Rhea" id="RHEA:32223"/>
        <dbReference type="ChEBI" id="CHEBI:15378"/>
        <dbReference type="ChEBI" id="CHEBI:43474"/>
        <dbReference type="ChEBI" id="CHEBI:57945"/>
        <dbReference type="ChEBI" id="CHEBI:64074"/>
        <dbReference type="ChEBI" id="CHEBI:456215"/>
        <dbReference type="ChEBI" id="CHEBI:456216"/>
        <dbReference type="EC" id="4.2.1.136"/>
    </reaction>
</comment>
<evidence type="ECO:0000256" key="7">
    <source>
        <dbReference type="ARBA" id="ARBA00022840"/>
    </source>
</evidence>
<dbReference type="EC" id="5.1.99.6" evidence="19"/>
<feature type="binding site" evidence="17">
    <location>
        <position position="336"/>
    </location>
    <ligand>
        <name>(6S)-NADPHX</name>
        <dbReference type="ChEBI" id="CHEBI:64076"/>
    </ligand>
</feature>
<dbReference type="InterPro" id="IPR036652">
    <property type="entry name" value="YjeF_N_dom_sf"/>
</dbReference>
<comment type="caution">
    <text evidence="18">Lacks conserved residue(s) required for the propagation of feature annotation.</text>
</comment>
<evidence type="ECO:0000256" key="17">
    <source>
        <dbReference type="HAMAP-Rule" id="MF_01965"/>
    </source>
</evidence>
<evidence type="ECO:0000256" key="11">
    <source>
        <dbReference type="ARBA" id="ARBA00023235"/>
    </source>
</evidence>
<comment type="similarity">
    <text evidence="4 19">In the C-terminal section; belongs to the NnrD/CARKD family.</text>
</comment>
<dbReference type="InterPro" id="IPR030677">
    <property type="entry name" value="Nnr"/>
</dbReference>
<evidence type="ECO:0000259" key="21">
    <source>
        <dbReference type="PROSITE" id="PS51385"/>
    </source>
</evidence>
<dbReference type="Pfam" id="PF01256">
    <property type="entry name" value="Carb_kinase"/>
    <property type="match status" value="1"/>
</dbReference>
<accession>A0ABP8QHW6</accession>
<comment type="similarity">
    <text evidence="17">Belongs to the NnrD/CARKD family.</text>
</comment>
<feature type="domain" description="YjeF N-terminal" evidence="21">
    <location>
        <begin position="9"/>
        <end position="216"/>
    </location>
</feature>
<dbReference type="HAMAP" id="MF_01965">
    <property type="entry name" value="NADHX_dehydratase"/>
    <property type="match status" value="1"/>
</dbReference>
<comment type="function">
    <text evidence="18">Catalyzes the epimerization of the S- and R-forms of NAD(P)HX, a damaged form of NAD(P)H that is a result of enzymatic or heat-dependent hydration. This is a prerequisite for the S-specific NAD(P)H-hydrate dehydratase to allow the repair of both epimers of NAD(P)HX.</text>
</comment>
<dbReference type="Proteomes" id="UP001501243">
    <property type="component" value="Unassembled WGS sequence"/>
</dbReference>
<comment type="cofactor">
    <cofactor evidence="18 19">
        <name>K(+)</name>
        <dbReference type="ChEBI" id="CHEBI:29103"/>
    </cofactor>
    <text evidence="18 19">Binds 1 potassium ion per subunit.</text>
</comment>
<comment type="cofactor">
    <cofactor evidence="17">
        <name>Mg(2+)</name>
        <dbReference type="ChEBI" id="CHEBI:18420"/>
    </cofactor>
</comment>
<feature type="binding site" evidence="17">
    <location>
        <position position="387"/>
    </location>
    <ligand>
        <name>(6S)-NADPHX</name>
        <dbReference type="ChEBI" id="CHEBI:64076"/>
    </ligand>
</feature>
<dbReference type="Pfam" id="PF03853">
    <property type="entry name" value="YjeF_N"/>
    <property type="match status" value="1"/>
</dbReference>
<evidence type="ECO:0000256" key="19">
    <source>
        <dbReference type="PIRNR" id="PIRNR017184"/>
    </source>
</evidence>
<evidence type="ECO:0000259" key="20">
    <source>
        <dbReference type="PROSITE" id="PS51383"/>
    </source>
</evidence>
<evidence type="ECO:0000256" key="15">
    <source>
        <dbReference type="ARBA" id="ARBA00048238"/>
    </source>
</evidence>
<protein>
    <recommendedName>
        <fullName evidence="19">Bifunctional NAD(P)H-hydrate repair enzyme</fullName>
    </recommendedName>
    <alternativeName>
        <fullName evidence="19">Nicotinamide nucleotide repair protein</fullName>
    </alternativeName>
    <domain>
        <recommendedName>
            <fullName evidence="19">ADP-dependent (S)-NAD(P)H-hydrate dehydratase</fullName>
            <ecNumber evidence="19">4.2.1.136</ecNumber>
        </recommendedName>
        <alternativeName>
            <fullName evidence="19">ADP-dependent NAD(P)HX dehydratase</fullName>
        </alternativeName>
    </domain>
    <domain>
        <recommendedName>
            <fullName evidence="19">NAD(P)H-hydrate epimerase</fullName>
            <ecNumber evidence="19">5.1.99.6</ecNumber>
        </recommendedName>
    </domain>
</protein>
<keyword evidence="9 18" id="KW-0630">Potassium</keyword>
<feature type="binding site" evidence="18">
    <location>
        <begin position="59"/>
        <end position="63"/>
    </location>
    <ligand>
        <name>(6S)-NADPHX</name>
        <dbReference type="ChEBI" id="CHEBI:64076"/>
    </ligand>
</feature>
<evidence type="ECO:0000256" key="5">
    <source>
        <dbReference type="ARBA" id="ARBA00022723"/>
    </source>
</evidence>
<comment type="similarity">
    <text evidence="18">Belongs to the NnrE/AIBP family.</text>
</comment>
<feature type="binding site" evidence="18">
    <location>
        <position position="157"/>
    </location>
    <ligand>
        <name>(6S)-NADPHX</name>
        <dbReference type="ChEBI" id="CHEBI:64076"/>
    </ligand>
</feature>
<dbReference type="NCBIfam" id="TIGR00196">
    <property type="entry name" value="yjeF_cterm"/>
    <property type="match status" value="1"/>
</dbReference>
<evidence type="ECO:0000313" key="23">
    <source>
        <dbReference type="Proteomes" id="UP001501243"/>
    </source>
</evidence>
<keyword evidence="8 17" id="KW-0521">NADP</keyword>
<dbReference type="CDD" id="cd01171">
    <property type="entry name" value="YXKO-related"/>
    <property type="match status" value="1"/>
</dbReference>
<feature type="binding site" evidence="18">
    <location>
        <position position="60"/>
    </location>
    <ligand>
        <name>K(+)</name>
        <dbReference type="ChEBI" id="CHEBI:29103"/>
    </ligand>
</feature>
<evidence type="ECO:0000256" key="13">
    <source>
        <dbReference type="ARBA" id="ARBA00023268"/>
    </source>
</evidence>
<comment type="function">
    <text evidence="17">Catalyzes the dehydration of the S-form of NAD(P)HX at the expense of ADP, which is converted to AMP. Together with NAD(P)HX epimerase, which catalyzes the epimerization of the S- and R-forms, the enzyme allows the repair of both epimers of NAD(P)HX, a damaged form of NAD(P)H that is a result of enzymatic or heat-dependent hydration.</text>
</comment>
<dbReference type="HAMAP" id="MF_01966">
    <property type="entry name" value="NADHX_epimerase"/>
    <property type="match status" value="1"/>
</dbReference>
<dbReference type="PROSITE" id="PS51385">
    <property type="entry name" value="YJEF_N"/>
    <property type="match status" value="1"/>
</dbReference>
<dbReference type="Gene3D" id="3.40.50.10260">
    <property type="entry name" value="YjeF N-terminal domain"/>
    <property type="match status" value="1"/>
</dbReference>
<dbReference type="Gene3D" id="3.40.1190.20">
    <property type="match status" value="1"/>
</dbReference>
<comment type="similarity">
    <text evidence="3 19">In the N-terminal section; belongs to the NnrE/AIBP family.</text>
</comment>
<organism evidence="22 23">
    <name type="scientific">Hymenobacter ginsengisoli</name>
    <dbReference type="NCBI Taxonomy" id="1051626"/>
    <lineage>
        <taxon>Bacteria</taxon>
        <taxon>Pseudomonadati</taxon>
        <taxon>Bacteroidota</taxon>
        <taxon>Cytophagia</taxon>
        <taxon>Cytophagales</taxon>
        <taxon>Hymenobacteraceae</taxon>
        <taxon>Hymenobacter</taxon>
    </lineage>
</organism>
<evidence type="ECO:0000256" key="10">
    <source>
        <dbReference type="ARBA" id="ARBA00023027"/>
    </source>
</evidence>
<evidence type="ECO:0000256" key="4">
    <source>
        <dbReference type="ARBA" id="ARBA00009524"/>
    </source>
</evidence>
<feature type="binding site" evidence="17">
    <location>
        <begin position="422"/>
        <end position="426"/>
    </location>
    <ligand>
        <name>AMP</name>
        <dbReference type="ChEBI" id="CHEBI:456215"/>
    </ligand>
</feature>
<comment type="catalytic activity">
    <reaction evidence="16 17 19">
        <text>(6S)-NADPHX + ADP = AMP + phosphate + NADPH + H(+)</text>
        <dbReference type="Rhea" id="RHEA:32235"/>
        <dbReference type="ChEBI" id="CHEBI:15378"/>
        <dbReference type="ChEBI" id="CHEBI:43474"/>
        <dbReference type="ChEBI" id="CHEBI:57783"/>
        <dbReference type="ChEBI" id="CHEBI:64076"/>
        <dbReference type="ChEBI" id="CHEBI:456215"/>
        <dbReference type="ChEBI" id="CHEBI:456216"/>
        <dbReference type="EC" id="4.2.1.136"/>
    </reaction>
</comment>
<dbReference type="SUPFAM" id="SSF64153">
    <property type="entry name" value="YjeF N-terminal domain-like"/>
    <property type="match status" value="1"/>
</dbReference>
<evidence type="ECO:0000256" key="1">
    <source>
        <dbReference type="ARBA" id="ARBA00000013"/>
    </source>
</evidence>
<proteinExistence type="inferred from homology"/>
<evidence type="ECO:0000313" key="22">
    <source>
        <dbReference type="EMBL" id="GAA4502902.1"/>
    </source>
</evidence>
<keyword evidence="10 17" id="KW-0520">NAD</keyword>
<evidence type="ECO:0000256" key="14">
    <source>
        <dbReference type="ARBA" id="ARBA00025153"/>
    </source>
</evidence>
<dbReference type="NCBIfam" id="TIGR00197">
    <property type="entry name" value="yjeF_nterm"/>
    <property type="match status" value="1"/>
</dbReference>
<evidence type="ECO:0000256" key="12">
    <source>
        <dbReference type="ARBA" id="ARBA00023239"/>
    </source>
</evidence>